<feature type="short sequence motif" description="GXSXG" evidence="5">
    <location>
        <begin position="352"/>
        <end position="356"/>
    </location>
</feature>
<feature type="active site" description="Nucleophile" evidence="5">
    <location>
        <position position="354"/>
    </location>
</feature>
<dbReference type="Pfam" id="PF00027">
    <property type="entry name" value="cNMP_binding"/>
    <property type="match status" value="1"/>
</dbReference>
<dbReference type="EMBL" id="BMJQ01000008">
    <property type="protein sequence ID" value="GGF23547.1"/>
    <property type="molecule type" value="Genomic_DNA"/>
</dbReference>
<feature type="active site" description="Proton acceptor" evidence="5">
    <location>
        <position position="468"/>
    </location>
</feature>
<dbReference type="GO" id="GO:0016042">
    <property type="term" value="P:lipid catabolic process"/>
    <property type="evidence" value="ECO:0007669"/>
    <property type="project" value="UniProtKB-UniRule"/>
</dbReference>
<dbReference type="GO" id="GO:0004622">
    <property type="term" value="F:phosphatidylcholine lysophospholipase activity"/>
    <property type="evidence" value="ECO:0007669"/>
    <property type="project" value="InterPro"/>
</dbReference>
<feature type="domain" description="PNPLA" evidence="7">
    <location>
        <begin position="321"/>
        <end position="481"/>
    </location>
</feature>
<evidence type="ECO:0000313" key="8">
    <source>
        <dbReference type="EMBL" id="GGF23547.1"/>
    </source>
</evidence>
<feature type="short sequence motif" description="DGA/G" evidence="5">
    <location>
        <begin position="468"/>
        <end position="470"/>
    </location>
</feature>
<dbReference type="PANTHER" id="PTHR14226">
    <property type="entry name" value="NEUROPATHY TARGET ESTERASE/SWISS CHEESE D.MELANOGASTER"/>
    <property type="match status" value="1"/>
</dbReference>
<dbReference type="AlphaFoldDB" id="A0A8J2YUE4"/>
<dbReference type="InterPro" id="IPR002641">
    <property type="entry name" value="PNPLA_dom"/>
</dbReference>
<organism evidence="8 9">
    <name type="scientific">Aliidongia dinghuensis</name>
    <dbReference type="NCBI Taxonomy" id="1867774"/>
    <lineage>
        <taxon>Bacteria</taxon>
        <taxon>Pseudomonadati</taxon>
        <taxon>Pseudomonadota</taxon>
        <taxon>Alphaproteobacteria</taxon>
        <taxon>Rhodospirillales</taxon>
        <taxon>Dongiaceae</taxon>
        <taxon>Aliidongia</taxon>
    </lineage>
</organism>
<dbReference type="SUPFAM" id="SSF51206">
    <property type="entry name" value="cAMP-binding domain-like"/>
    <property type="match status" value="1"/>
</dbReference>
<dbReference type="InterPro" id="IPR016035">
    <property type="entry name" value="Acyl_Trfase/lysoPLipase"/>
</dbReference>
<gene>
    <name evidence="8" type="ORF">GCM10011611_32050</name>
</gene>
<accession>A0A8J2YUE4</accession>
<evidence type="ECO:0000259" key="7">
    <source>
        <dbReference type="PROSITE" id="PS51635"/>
    </source>
</evidence>
<dbReference type="GO" id="GO:0046470">
    <property type="term" value="P:phosphatidylcholine metabolic process"/>
    <property type="evidence" value="ECO:0007669"/>
    <property type="project" value="InterPro"/>
</dbReference>
<dbReference type="PRINTS" id="PR00103">
    <property type="entry name" value="CAMPKINASE"/>
</dbReference>
<evidence type="ECO:0000256" key="5">
    <source>
        <dbReference type="PROSITE-ProRule" id="PRU01161"/>
    </source>
</evidence>
<dbReference type="Gene3D" id="2.60.120.10">
    <property type="entry name" value="Jelly Rolls"/>
    <property type="match status" value="1"/>
</dbReference>
<protein>
    <submittedName>
        <fullName evidence="8">Patatin</fullName>
    </submittedName>
</protein>
<dbReference type="PROSITE" id="PS50042">
    <property type="entry name" value="CNMP_BINDING_3"/>
    <property type="match status" value="1"/>
</dbReference>
<feature type="domain" description="Cyclic nucleotide-binding" evidence="6">
    <location>
        <begin position="26"/>
        <end position="129"/>
    </location>
</feature>
<reference evidence="8" key="1">
    <citation type="journal article" date="2014" name="Int. J. Syst. Evol. Microbiol.">
        <title>Complete genome sequence of Corynebacterium casei LMG S-19264T (=DSM 44701T), isolated from a smear-ripened cheese.</title>
        <authorList>
            <consortium name="US DOE Joint Genome Institute (JGI-PGF)"/>
            <person name="Walter F."/>
            <person name="Albersmeier A."/>
            <person name="Kalinowski J."/>
            <person name="Ruckert C."/>
        </authorList>
    </citation>
    <scope>NUCLEOTIDE SEQUENCE</scope>
    <source>
        <strain evidence="8">CGMCC 1.15725</strain>
    </source>
</reference>
<dbReference type="PANTHER" id="PTHR14226:SF29">
    <property type="entry name" value="NEUROPATHY TARGET ESTERASE SWS"/>
    <property type="match status" value="1"/>
</dbReference>
<dbReference type="InterPro" id="IPR000595">
    <property type="entry name" value="cNMP-bd_dom"/>
</dbReference>
<dbReference type="SMART" id="SM00100">
    <property type="entry name" value="cNMP"/>
    <property type="match status" value="1"/>
</dbReference>
<evidence type="ECO:0000256" key="2">
    <source>
        <dbReference type="ARBA" id="ARBA00022801"/>
    </source>
</evidence>
<keyword evidence="4 5" id="KW-0443">Lipid metabolism</keyword>
<comment type="similarity">
    <text evidence="1">Belongs to the NTE family.</text>
</comment>
<dbReference type="InterPro" id="IPR018490">
    <property type="entry name" value="cNMP-bd_dom_sf"/>
</dbReference>
<dbReference type="InterPro" id="IPR050301">
    <property type="entry name" value="NTE"/>
</dbReference>
<comment type="caution">
    <text evidence="5">Lacks conserved residue(s) required for the propagation of feature annotation.</text>
</comment>
<dbReference type="SUPFAM" id="SSF52151">
    <property type="entry name" value="FabD/lysophospholipase-like"/>
    <property type="match status" value="1"/>
</dbReference>
<dbReference type="PROSITE" id="PS01237">
    <property type="entry name" value="UPF0028"/>
    <property type="match status" value="1"/>
</dbReference>
<dbReference type="Pfam" id="PF01734">
    <property type="entry name" value="Patatin"/>
    <property type="match status" value="1"/>
</dbReference>
<keyword evidence="3 5" id="KW-0442">Lipid degradation</keyword>
<evidence type="ECO:0000256" key="4">
    <source>
        <dbReference type="ARBA" id="ARBA00023098"/>
    </source>
</evidence>
<dbReference type="Gene3D" id="3.40.1090.10">
    <property type="entry name" value="Cytosolic phospholipase A2 catalytic domain"/>
    <property type="match status" value="2"/>
</dbReference>
<dbReference type="CDD" id="cd00038">
    <property type="entry name" value="CAP_ED"/>
    <property type="match status" value="1"/>
</dbReference>
<dbReference type="InterPro" id="IPR001423">
    <property type="entry name" value="LysoPLipase_patatin_CS"/>
</dbReference>
<evidence type="ECO:0000256" key="1">
    <source>
        <dbReference type="ARBA" id="ARBA00006636"/>
    </source>
</evidence>
<keyword evidence="9" id="KW-1185">Reference proteome</keyword>
<sequence>MNHDATKHESGEIIGTHWPVLADLPPLEMLAPRTLAALTPELPWFNLPGGRALFDQGEPADALYIVVSGTLGVVVSTPDGGQQLIATIRSGETIGEMALITGAPHSATIVALRDSELVIMPREIFDRLIAEEPKFLTWLNRLLVDRLHRTTLRTASAAPNAAVAVVPIDRSVPMEELMGALIDRLRRTGKRVHRFGDDMSGQPIEWYDEIERCHDLVLYEARPAEPELDGWSRFCLRQADRIMLVGRPLSRIPDPLPMAPIDKGGRILPIELVLIEPDRAGRRAHPPREPERFTAIHHIRLHEDGDIRRLARHMAGLAVGLVLAGGAARGFAHIGAIRALREVGVPIDRIGGASMGAIVGACVAADWDDDEIADRMHTAFVRSNPLDDYNVPWVSLFRGKSVDRLLQAAFGDTVIEGLWRPFYAVSTNLTRGGMCVHRAGPLWEALRASVAIPGVLPPVLHDGEVLVDGGVIDNFPVDIMAAERKGPIVGIDVAGDRALMPGSEVPLNRHGVIGWFRPDTSPLPGIVSILMRAGTVSSQLQTSIAKTQTALLIEPELTEVPLLDWQSFDRAVEAGYRQTRKVLEQANLSALGLA</sequence>
<evidence type="ECO:0000313" key="9">
    <source>
        <dbReference type="Proteomes" id="UP000646365"/>
    </source>
</evidence>
<keyword evidence="2 5" id="KW-0378">Hydrolase</keyword>
<proteinExistence type="inferred from homology"/>
<reference evidence="8" key="2">
    <citation type="submission" date="2020-09" db="EMBL/GenBank/DDBJ databases">
        <authorList>
            <person name="Sun Q."/>
            <person name="Zhou Y."/>
        </authorList>
    </citation>
    <scope>NUCLEOTIDE SEQUENCE</scope>
    <source>
        <strain evidence="8">CGMCC 1.15725</strain>
    </source>
</reference>
<evidence type="ECO:0000256" key="3">
    <source>
        <dbReference type="ARBA" id="ARBA00022963"/>
    </source>
</evidence>
<name>A0A8J2YUE4_9PROT</name>
<dbReference type="PROSITE" id="PS51635">
    <property type="entry name" value="PNPLA"/>
    <property type="match status" value="1"/>
</dbReference>
<dbReference type="InterPro" id="IPR014710">
    <property type="entry name" value="RmlC-like_jellyroll"/>
</dbReference>
<dbReference type="Proteomes" id="UP000646365">
    <property type="component" value="Unassembled WGS sequence"/>
</dbReference>
<evidence type="ECO:0000259" key="6">
    <source>
        <dbReference type="PROSITE" id="PS50042"/>
    </source>
</evidence>
<dbReference type="CDD" id="cd07205">
    <property type="entry name" value="Pat_PNPLA6_PNPLA7_NTE1_like"/>
    <property type="match status" value="1"/>
</dbReference>
<comment type="caution">
    <text evidence="8">The sequence shown here is derived from an EMBL/GenBank/DDBJ whole genome shotgun (WGS) entry which is preliminary data.</text>
</comment>
<dbReference type="RefSeq" id="WP_189047525.1">
    <property type="nucleotide sequence ID" value="NZ_BMJQ01000008.1"/>
</dbReference>